<organism evidence="6">
    <name type="scientific">mine drainage metagenome</name>
    <dbReference type="NCBI Taxonomy" id="410659"/>
    <lineage>
        <taxon>unclassified sequences</taxon>
        <taxon>metagenomes</taxon>
        <taxon>ecological metagenomes</taxon>
    </lineage>
</organism>
<dbReference type="GO" id="GO:0030313">
    <property type="term" value="C:cell envelope"/>
    <property type="evidence" value="ECO:0007669"/>
    <property type="project" value="UniProtKB-SubCell"/>
</dbReference>
<dbReference type="InterPro" id="IPR058626">
    <property type="entry name" value="MdtA-like_b-barrel"/>
</dbReference>
<evidence type="ECO:0000256" key="1">
    <source>
        <dbReference type="ARBA" id="ARBA00004196"/>
    </source>
</evidence>
<comment type="subcellular location">
    <subcellularLocation>
        <location evidence="1">Cell envelope</location>
    </subcellularLocation>
</comment>
<protein>
    <submittedName>
        <fullName evidence="6">Efflux pump periplasmic linker BepF</fullName>
    </submittedName>
</protein>
<reference evidence="6" key="1">
    <citation type="submission" date="2016-10" db="EMBL/GenBank/DDBJ databases">
        <title>Sequence of Gallionella enrichment culture.</title>
        <authorList>
            <person name="Poehlein A."/>
            <person name="Muehling M."/>
            <person name="Daniel R."/>
        </authorList>
    </citation>
    <scope>NUCLEOTIDE SEQUENCE</scope>
</reference>
<dbReference type="GO" id="GO:0005886">
    <property type="term" value="C:plasma membrane"/>
    <property type="evidence" value="ECO:0007669"/>
    <property type="project" value="TreeGrafter"/>
</dbReference>
<dbReference type="Gene3D" id="2.40.420.20">
    <property type="match status" value="1"/>
</dbReference>
<dbReference type="InterPro" id="IPR006143">
    <property type="entry name" value="RND_pump_MFP"/>
</dbReference>
<dbReference type="Gene3D" id="1.10.287.470">
    <property type="entry name" value="Helix hairpin bin"/>
    <property type="match status" value="1"/>
</dbReference>
<feature type="domain" description="Multidrug resistance protein MdtA-like C-terminal permuted SH3" evidence="5">
    <location>
        <begin position="312"/>
        <end position="369"/>
    </location>
</feature>
<dbReference type="Gene3D" id="2.40.50.100">
    <property type="match status" value="1"/>
</dbReference>
<comment type="caution">
    <text evidence="6">The sequence shown here is derived from an EMBL/GenBank/DDBJ whole genome shotgun (WGS) entry which is preliminary data.</text>
</comment>
<dbReference type="Pfam" id="PF25967">
    <property type="entry name" value="RND-MFP_C"/>
    <property type="match status" value="1"/>
</dbReference>
<proteinExistence type="predicted"/>
<dbReference type="GO" id="GO:0046677">
    <property type="term" value="P:response to antibiotic"/>
    <property type="evidence" value="ECO:0007669"/>
    <property type="project" value="TreeGrafter"/>
</dbReference>
<evidence type="ECO:0000259" key="5">
    <source>
        <dbReference type="Pfam" id="PF25967"/>
    </source>
</evidence>
<evidence type="ECO:0000259" key="4">
    <source>
        <dbReference type="Pfam" id="PF25944"/>
    </source>
</evidence>
<dbReference type="AlphaFoldDB" id="A0A1J5SBB5"/>
<dbReference type="PANTHER" id="PTHR30158">
    <property type="entry name" value="ACRA/E-RELATED COMPONENT OF DRUG EFFLUX TRANSPORTER"/>
    <property type="match status" value="1"/>
</dbReference>
<gene>
    <name evidence="6" type="primary">bepF_3</name>
    <name evidence="6" type="ORF">GALL_163940</name>
</gene>
<dbReference type="InterPro" id="IPR058627">
    <property type="entry name" value="MdtA-like_C"/>
</dbReference>
<feature type="domain" description="Multidrug resistance protein MdtA-like beta-barrel" evidence="4">
    <location>
        <begin position="253"/>
        <end position="304"/>
    </location>
</feature>
<name>A0A1J5SBB5_9ZZZZ</name>
<feature type="domain" description="Multidrug resistance protein MdtA-like barrel-sandwich hybrid" evidence="3">
    <location>
        <begin position="80"/>
        <end position="200"/>
    </location>
</feature>
<feature type="region of interest" description="Disordered" evidence="2">
    <location>
        <begin position="374"/>
        <end position="398"/>
    </location>
</feature>
<dbReference type="InterPro" id="IPR058625">
    <property type="entry name" value="MdtA-like_BSH"/>
</dbReference>
<dbReference type="PANTHER" id="PTHR30158:SF10">
    <property type="entry name" value="CATION EFFLUX PUMP"/>
    <property type="match status" value="1"/>
</dbReference>
<dbReference type="Gene3D" id="2.40.30.170">
    <property type="match status" value="1"/>
</dbReference>
<dbReference type="Pfam" id="PF25917">
    <property type="entry name" value="BSH_RND"/>
    <property type="match status" value="1"/>
</dbReference>
<dbReference type="NCBIfam" id="TIGR01730">
    <property type="entry name" value="RND_mfp"/>
    <property type="match status" value="1"/>
</dbReference>
<evidence type="ECO:0000256" key="2">
    <source>
        <dbReference type="SAM" id="MobiDB-lite"/>
    </source>
</evidence>
<dbReference type="EMBL" id="MLJW01000083">
    <property type="protein sequence ID" value="OIR01493.1"/>
    <property type="molecule type" value="Genomic_DNA"/>
</dbReference>
<evidence type="ECO:0000259" key="3">
    <source>
        <dbReference type="Pfam" id="PF25917"/>
    </source>
</evidence>
<dbReference type="Pfam" id="PF25944">
    <property type="entry name" value="Beta-barrel_RND"/>
    <property type="match status" value="1"/>
</dbReference>
<sequence>MPTTHHQPNPNRSRRRSQILVGTLVAALAVGLPLAALSRLRAEPAAKPPSPPPPTVIVAPVERRMVTDYAKLIGHVDATETVDLRARVSGHIEAVNFQAGQLVKKGDVLFTIDRRWYKAEFDLASARAEVAVREAARAERLLASSAVSNEEVEVRKAAAAEAEAALEIARLDLEHTLVRAPISGRVSRALVTSGNLVSGTPGNATLLATIVTVGNAYVYADLDEDTLLRFTRLAREGRIVTRDGHIPADLELGDESGYPRHGYLESTDNHVNPSTGTLMLRFVFPNADGALIPGLYARVRVPVDAPAPKLLISERAIGTDQSQKFVYAVDPNDHVAYRTVELGSDIDGMRVVNKGLAAGDTIIVSGLQRVRPGMTVSPEPESVADASPDSGRTLALAR</sequence>
<evidence type="ECO:0000313" key="6">
    <source>
        <dbReference type="EMBL" id="OIR01493.1"/>
    </source>
</evidence>
<dbReference type="FunFam" id="2.40.420.20:FF:000001">
    <property type="entry name" value="Efflux RND transporter periplasmic adaptor subunit"/>
    <property type="match status" value="1"/>
</dbReference>
<accession>A0A1J5SBB5</accession>
<dbReference type="SUPFAM" id="SSF111369">
    <property type="entry name" value="HlyD-like secretion proteins"/>
    <property type="match status" value="1"/>
</dbReference>
<dbReference type="GO" id="GO:0022857">
    <property type="term" value="F:transmembrane transporter activity"/>
    <property type="evidence" value="ECO:0007669"/>
    <property type="project" value="InterPro"/>
</dbReference>